<gene>
    <name evidence="5" type="ORF">PSDVSF_09100</name>
</gene>
<evidence type="ECO:0000256" key="1">
    <source>
        <dbReference type="ARBA" id="ARBA00009091"/>
    </source>
</evidence>
<dbReference type="Gene3D" id="3.30.910.20">
    <property type="entry name" value="Skp domain"/>
    <property type="match status" value="1"/>
</dbReference>
<evidence type="ECO:0000256" key="3">
    <source>
        <dbReference type="SAM" id="Coils"/>
    </source>
</evidence>
<reference evidence="5" key="1">
    <citation type="journal article" date="2022" name="Arch. Microbiol.">
        <title>Pseudodesulfovibrio sediminis sp. nov., a mesophilic and neutrophilic sulfate-reducing bacterium isolated from sediment of a brackish lake.</title>
        <authorList>
            <person name="Takahashi A."/>
            <person name="Kojima H."/>
            <person name="Watanabe M."/>
            <person name="Fukui M."/>
        </authorList>
    </citation>
    <scope>NUCLEOTIDE SEQUENCE</scope>
    <source>
        <strain evidence="5">SF6</strain>
    </source>
</reference>
<dbReference type="SUPFAM" id="SSF111384">
    <property type="entry name" value="OmpH-like"/>
    <property type="match status" value="1"/>
</dbReference>
<evidence type="ECO:0000313" key="5">
    <source>
        <dbReference type="EMBL" id="BCS87668.1"/>
    </source>
</evidence>
<accession>A0ABN6ENA1</accession>
<dbReference type="PANTHER" id="PTHR35089:SF1">
    <property type="entry name" value="CHAPERONE PROTEIN SKP"/>
    <property type="match status" value="1"/>
</dbReference>
<dbReference type="Pfam" id="PF03938">
    <property type="entry name" value="OmpH"/>
    <property type="match status" value="1"/>
</dbReference>
<keyword evidence="3" id="KW-0175">Coiled coil</keyword>
<proteinExistence type="inferred from homology"/>
<dbReference type="Proteomes" id="UP001053296">
    <property type="component" value="Chromosome"/>
</dbReference>
<organism evidence="5 6">
    <name type="scientific">Pseudodesulfovibrio sediminis</name>
    <dbReference type="NCBI Taxonomy" id="2810563"/>
    <lineage>
        <taxon>Bacteria</taxon>
        <taxon>Pseudomonadati</taxon>
        <taxon>Thermodesulfobacteriota</taxon>
        <taxon>Desulfovibrionia</taxon>
        <taxon>Desulfovibrionales</taxon>
        <taxon>Desulfovibrionaceae</taxon>
    </lineage>
</organism>
<feature type="chain" id="PRO_5046416682" description="Outer membrane chaperone Skp (OmpH)" evidence="4">
    <location>
        <begin position="24"/>
        <end position="169"/>
    </location>
</feature>
<dbReference type="SMART" id="SM00935">
    <property type="entry name" value="OmpH"/>
    <property type="match status" value="1"/>
</dbReference>
<feature type="signal peptide" evidence="4">
    <location>
        <begin position="1"/>
        <end position="23"/>
    </location>
</feature>
<dbReference type="EMBL" id="AP024485">
    <property type="protein sequence ID" value="BCS87668.1"/>
    <property type="molecule type" value="Genomic_DNA"/>
</dbReference>
<dbReference type="InterPro" id="IPR024930">
    <property type="entry name" value="Skp_dom_sf"/>
</dbReference>
<sequence length="169" mass="19123">MKILKVFLFLSCTLLLVSVSAFAQQSKVGFVNPQRIINESKLGRVAQEDLARLGKEKDRRVQAALAEVEALQEQVKDERLSLAEQEVKEQALHFAVQNYEKLVKSSNVIIQAEERRLIKFVMRRADSILKSIARQMGFTMILTDPEIIGYVDGSMDITDQVISQLNAMI</sequence>
<name>A0ABN6ENA1_9BACT</name>
<keyword evidence="2 4" id="KW-0732">Signal</keyword>
<dbReference type="PANTHER" id="PTHR35089">
    <property type="entry name" value="CHAPERONE PROTEIN SKP"/>
    <property type="match status" value="1"/>
</dbReference>
<evidence type="ECO:0000256" key="4">
    <source>
        <dbReference type="SAM" id="SignalP"/>
    </source>
</evidence>
<comment type="similarity">
    <text evidence="1">Belongs to the Skp family.</text>
</comment>
<feature type="coiled-coil region" evidence="3">
    <location>
        <begin position="54"/>
        <end position="88"/>
    </location>
</feature>
<protein>
    <recommendedName>
        <fullName evidence="7">Outer membrane chaperone Skp (OmpH)</fullName>
    </recommendedName>
</protein>
<evidence type="ECO:0000256" key="2">
    <source>
        <dbReference type="ARBA" id="ARBA00022729"/>
    </source>
</evidence>
<dbReference type="InterPro" id="IPR005632">
    <property type="entry name" value="Chaperone_Skp"/>
</dbReference>
<keyword evidence="6" id="KW-1185">Reference proteome</keyword>
<evidence type="ECO:0008006" key="7">
    <source>
        <dbReference type="Google" id="ProtNLM"/>
    </source>
</evidence>
<dbReference type="RefSeq" id="WP_229594146.1">
    <property type="nucleotide sequence ID" value="NZ_AP024485.1"/>
</dbReference>
<evidence type="ECO:0000313" key="6">
    <source>
        <dbReference type="Proteomes" id="UP001053296"/>
    </source>
</evidence>